<dbReference type="EMBL" id="KZ503172">
    <property type="protein sequence ID" value="PKU67649.1"/>
    <property type="molecule type" value="Genomic_DNA"/>
</dbReference>
<proteinExistence type="predicted"/>
<reference evidence="1 2" key="1">
    <citation type="journal article" date="2016" name="Sci. Rep.">
        <title>The Dendrobium catenatum Lindl. genome sequence provides insights into polysaccharide synthase, floral development and adaptive evolution.</title>
        <authorList>
            <person name="Zhang G.Q."/>
            <person name="Xu Q."/>
            <person name="Bian C."/>
            <person name="Tsai W.C."/>
            <person name="Yeh C.M."/>
            <person name="Liu K.W."/>
            <person name="Yoshida K."/>
            <person name="Zhang L.S."/>
            <person name="Chang S.B."/>
            <person name="Chen F."/>
            <person name="Shi Y."/>
            <person name="Su Y.Y."/>
            <person name="Zhang Y.Q."/>
            <person name="Chen L.J."/>
            <person name="Yin Y."/>
            <person name="Lin M."/>
            <person name="Huang H."/>
            <person name="Deng H."/>
            <person name="Wang Z.W."/>
            <person name="Zhu S.L."/>
            <person name="Zhao X."/>
            <person name="Deng C."/>
            <person name="Niu S.C."/>
            <person name="Huang J."/>
            <person name="Wang M."/>
            <person name="Liu G.H."/>
            <person name="Yang H.J."/>
            <person name="Xiao X.J."/>
            <person name="Hsiao Y.Y."/>
            <person name="Wu W.L."/>
            <person name="Chen Y.Y."/>
            <person name="Mitsuda N."/>
            <person name="Ohme-Takagi M."/>
            <person name="Luo Y.B."/>
            <person name="Van de Peer Y."/>
            <person name="Liu Z.J."/>
        </authorList>
    </citation>
    <scope>NUCLEOTIDE SEQUENCE [LARGE SCALE GENOMIC DNA]</scope>
    <source>
        <tissue evidence="1">The whole plant</tissue>
    </source>
</reference>
<dbReference type="Proteomes" id="UP000233837">
    <property type="component" value="Unassembled WGS sequence"/>
</dbReference>
<dbReference type="AlphaFoldDB" id="A0A2I0VW77"/>
<accession>A0A2I0VW77</accession>
<name>A0A2I0VW77_9ASPA</name>
<sequence length="76" mass="8348">MLFLPTNDTGRRWTAAEQSHSILAVPQASEGNNVFLESVENLIRTTFLHADLPLADDHIVSASSKTTALAALIFRR</sequence>
<evidence type="ECO:0000313" key="1">
    <source>
        <dbReference type="EMBL" id="PKU67649.1"/>
    </source>
</evidence>
<reference evidence="1 2" key="2">
    <citation type="journal article" date="2017" name="Nature">
        <title>The Apostasia genome and the evolution of orchids.</title>
        <authorList>
            <person name="Zhang G.Q."/>
            <person name="Liu K.W."/>
            <person name="Li Z."/>
            <person name="Lohaus R."/>
            <person name="Hsiao Y.Y."/>
            <person name="Niu S.C."/>
            <person name="Wang J.Y."/>
            <person name="Lin Y.C."/>
            <person name="Xu Q."/>
            <person name="Chen L.J."/>
            <person name="Yoshida K."/>
            <person name="Fujiwara S."/>
            <person name="Wang Z.W."/>
            <person name="Zhang Y.Q."/>
            <person name="Mitsuda N."/>
            <person name="Wang M."/>
            <person name="Liu G.H."/>
            <person name="Pecoraro L."/>
            <person name="Huang H.X."/>
            <person name="Xiao X.J."/>
            <person name="Lin M."/>
            <person name="Wu X.Y."/>
            <person name="Wu W.L."/>
            <person name="Chen Y.Y."/>
            <person name="Chang S.B."/>
            <person name="Sakamoto S."/>
            <person name="Ohme-Takagi M."/>
            <person name="Yagi M."/>
            <person name="Zeng S.J."/>
            <person name="Shen C.Y."/>
            <person name="Yeh C.M."/>
            <person name="Luo Y.B."/>
            <person name="Tsai W.C."/>
            <person name="Van de Peer Y."/>
            <person name="Liu Z.J."/>
        </authorList>
    </citation>
    <scope>NUCLEOTIDE SEQUENCE [LARGE SCALE GENOMIC DNA]</scope>
    <source>
        <tissue evidence="1">The whole plant</tissue>
    </source>
</reference>
<evidence type="ECO:0000313" key="2">
    <source>
        <dbReference type="Proteomes" id="UP000233837"/>
    </source>
</evidence>
<protein>
    <submittedName>
        <fullName evidence="1">Uncharacterized protein</fullName>
    </submittedName>
</protein>
<keyword evidence="2" id="KW-1185">Reference proteome</keyword>
<organism evidence="1 2">
    <name type="scientific">Dendrobium catenatum</name>
    <dbReference type="NCBI Taxonomy" id="906689"/>
    <lineage>
        <taxon>Eukaryota</taxon>
        <taxon>Viridiplantae</taxon>
        <taxon>Streptophyta</taxon>
        <taxon>Embryophyta</taxon>
        <taxon>Tracheophyta</taxon>
        <taxon>Spermatophyta</taxon>
        <taxon>Magnoliopsida</taxon>
        <taxon>Liliopsida</taxon>
        <taxon>Asparagales</taxon>
        <taxon>Orchidaceae</taxon>
        <taxon>Epidendroideae</taxon>
        <taxon>Malaxideae</taxon>
        <taxon>Dendrobiinae</taxon>
        <taxon>Dendrobium</taxon>
    </lineage>
</organism>
<gene>
    <name evidence="1" type="ORF">MA16_Dca011227</name>
</gene>